<keyword evidence="2" id="KW-1185">Reference proteome</keyword>
<dbReference type="Gene3D" id="3.90.1150.30">
    <property type="match status" value="1"/>
</dbReference>
<dbReference type="RefSeq" id="WP_396770803.1">
    <property type="nucleotide sequence ID" value="NZ_JBITLA010000012.1"/>
</dbReference>
<dbReference type="GO" id="GO:0003677">
    <property type="term" value="F:DNA binding"/>
    <property type="evidence" value="ECO:0007669"/>
    <property type="project" value="UniProtKB-KW"/>
</dbReference>
<dbReference type="InterPro" id="IPR058532">
    <property type="entry name" value="YjbR/MT2646/Rv2570-like"/>
</dbReference>
<protein>
    <submittedName>
        <fullName evidence="1">MmcQ/YjbR family DNA-binding protein</fullName>
    </submittedName>
</protein>
<accession>A0ABW7ZR68</accession>
<reference evidence="1 2" key="1">
    <citation type="submission" date="2024-10" db="EMBL/GenBank/DDBJ databases">
        <title>The Natural Products Discovery Center: Release of the First 8490 Sequenced Strains for Exploring Actinobacteria Biosynthetic Diversity.</title>
        <authorList>
            <person name="Kalkreuter E."/>
            <person name="Kautsar S.A."/>
            <person name="Yang D."/>
            <person name="Bader C.D."/>
            <person name="Teijaro C.N."/>
            <person name="Fluegel L."/>
            <person name="Davis C.M."/>
            <person name="Simpson J.R."/>
            <person name="Lauterbach L."/>
            <person name="Steele A.D."/>
            <person name="Gui C."/>
            <person name="Meng S."/>
            <person name="Li G."/>
            <person name="Viehrig K."/>
            <person name="Ye F."/>
            <person name="Su P."/>
            <person name="Kiefer A.F."/>
            <person name="Nichols A."/>
            <person name="Cepeda A.J."/>
            <person name="Yan W."/>
            <person name="Fan B."/>
            <person name="Jiang Y."/>
            <person name="Adhikari A."/>
            <person name="Zheng C.-J."/>
            <person name="Schuster L."/>
            <person name="Cowan T.M."/>
            <person name="Smanski M.J."/>
            <person name="Chevrette M.G."/>
            <person name="De Carvalho L.P.S."/>
            <person name="Shen B."/>
        </authorList>
    </citation>
    <scope>NUCLEOTIDE SEQUENCE [LARGE SCALE GENOMIC DNA]</scope>
    <source>
        <strain evidence="1 2">NPDC049845</strain>
    </source>
</reference>
<dbReference type="EMBL" id="JBITLE010000011">
    <property type="protein sequence ID" value="MFI7265325.1"/>
    <property type="molecule type" value="Genomic_DNA"/>
</dbReference>
<dbReference type="Pfam" id="PF04237">
    <property type="entry name" value="YjbR"/>
    <property type="match status" value="1"/>
</dbReference>
<dbReference type="Proteomes" id="UP001612812">
    <property type="component" value="Unassembled WGS sequence"/>
</dbReference>
<evidence type="ECO:0000313" key="2">
    <source>
        <dbReference type="Proteomes" id="UP001612812"/>
    </source>
</evidence>
<organism evidence="1 2">
    <name type="scientific">Micromonospora maritima</name>
    <dbReference type="NCBI Taxonomy" id="986711"/>
    <lineage>
        <taxon>Bacteria</taxon>
        <taxon>Bacillati</taxon>
        <taxon>Actinomycetota</taxon>
        <taxon>Actinomycetes</taxon>
        <taxon>Micromonosporales</taxon>
        <taxon>Micromonosporaceae</taxon>
        <taxon>Micromonospora</taxon>
    </lineage>
</organism>
<dbReference type="InterPro" id="IPR038056">
    <property type="entry name" value="YjbR-like_sf"/>
</dbReference>
<gene>
    <name evidence="1" type="ORF">ACIBP4_23880</name>
</gene>
<evidence type="ECO:0000313" key="1">
    <source>
        <dbReference type="EMBL" id="MFI7265325.1"/>
    </source>
</evidence>
<keyword evidence="1" id="KW-0238">DNA-binding</keyword>
<proteinExistence type="predicted"/>
<sequence length="136" mass="14618">MSGPGDVPSAYLDRLRPVCLGLPETYEEPAWVGTRWRIRSRTFAHVLTVGPDHQAAYARAAAGDEPFCVLTFRCPGDEIGGLLAAGPPFYSPGWGADVVGMALDDATDWAEVAELLTESYCVLAPKKLVARVDRPG</sequence>
<dbReference type="SUPFAM" id="SSF142906">
    <property type="entry name" value="YjbR-like"/>
    <property type="match status" value="1"/>
</dbReference>
<name>A0ABW7ZR68_9ACTN</name>
<comment type="caution">
    <text evidence="1">The sequence shown here is derived from an EMBL/GenBank/DDBJ whole genome shotgun (WGS) entry which is preliminary data.</text>
</comment>